<dbReference type="RefSeq" id="WP_087022353.1">
    <property type="nucleotide sequence ID" value="NZ_CP178353.1"/>
</dbReference>
<proteinExistence type="predicted"/>
<comment type="caution">
    <text evidence="2">The sequence shown here is derived from an EMBL/GenBank/DDBJ whole genome shotgun (WGS) entry which is preliminary data.</text>
</comment>
<evidence type="ECO:0000313" key="3">
    <source>
        <dbReference type="Proteomes" id="UP000194903"/>
    </source>
</evidence>
<dbReference type="Proteomes" id="UP000194903">
    <property type="component" value="Unassembled WGS sequence"/>
</dbReference>
<feature type="coiled-coil region" evidence="1">
    <location>
        <begin position="99"/>
        <end position="150"/>
    </location>
</feature>
<evidence type="ECO:0000256" key="1">
    <source>
        <dbReference type="SAM" id="Coils"/>
    </source>
</evidence>
<organism evidence="2 3">
    <name type="scientific">Butyricicoccus porcorum</name>
    <dbReference type="NCBI Taxonomy" id="1945634"/>
    <lineage>
        <taxon>Bacteria</taxon>
        <taxon>Bacillati</taxon>
        <taxon>Bacillota</taxon>
        <taxon>Clostridia</taxon>
        <taxon>Eubacteriales</taxon>
        <taxon>Butyricicoccaceae</taxon>
        <taxon>Butyricicoccus</taxon>
    </lineage>
</organism>
<dbReference type="EMBL" id="NHOC01000018">
    <property type="protein sequence ID" value="OUM19471.1"/>
    <property type="molecule type" value="Genomic_DNA"/>
</dbReference>
<keyword evidence="3" id="KW-1185">Reference proteome</keyword>
<evidence type="ECO:0000313" key="2">
    <source>
        <dbReference type="EMBL" id="OUM19471.1"/>
    </source>
</evidence>
<accession>A0A252F1C4</accession>
<dbReference type="OrthoDB" id="2081043at2"/>
<sequence>MESLDIEELYRAAERSRLNAFESARQDSLKRLQNSLDEIGTSYRGSVTQAQTAARISALGQEEKLAASGLSSGGSYTAPTSGYTETARVASDNNLRSNLNTLSAARLQQEQEARNASNTEIAQARQSYENSAAEIRMQQAQAQINQYNTDREYNYNVRVTAYQQAMQRWQTYGIVLPADASILGVPAGTRTASSAYDNAKLALERWKALL</sequence>
<gene>
    <name evidence="2" type="ORF">CBW42_12995</name>
</gene>
<protein>
    <submittedName>
        <fullName evidence="2">Uncharacterized protein</fullName>
    </submittedName>
</protein>
<keyword evidence="1" id="KW-0175">Coiled coil</keyword>
<name>A0A252F1C4_9FIRM</name>
<dbReference type="AlphaFoldDB" id="A0A252F1C4"/>
<reference evidence="2 3" key="1">
    <citation type="submission" date="2017-05" db="EMBL/GenBank/DDBJ databases">
        <title>Butyricicoccus porcorum sp. nov. a butyrate-producing bacterium from the swine intestinal tract.</title>
        <authorList>
            <person name="Trachsel J."/>
            <person name="Humphrey S."/>
            <person name="Allen H.K."/>
        </authorList>
    </citation>
    <scope>NUCLEOTIDE SEQUENCE [LARGE SCALE GENOMIC DNA]</scope>
    <source>
        <strain evidence="2">BB10</strain>
    </source>
</reference>